<dbReference type="NCBIfam" id="TIGR03399">
    <property type="entry name" value="RNA_3prim_cycl"/>
    <property type="match status" value="1"/>
</dbReference>
<accession>A0A7D6BAW4</accession>
<feature type="active site" description="Tele-AMP-histidine intermediate" evidence="5">
    <location>
        <position position="310"/>
    </location>
</feature>
<dbReference type="PANTHER" id="PTHR11096:SF0">
    <property type="entry name" value="RNA 3'-TERMINAL PHOSPHATE CYCLASE"/>
    <property type="match status" value="1"/>
</dbReference>
<feature type="binding site" evidence="5">
    <location>
        <position position="100"/>
    </location>
    <ligand>
        <name>ATP</name>
        <dbReference type="ChEBI" id="CHEBI:30616"/>
    </ligand>
</feature>
<evidence type="ECO:0000256" key="3">
    <source>
        <dbReference type="ARBA" id="ARBA00022598"/>
    </source>
</evidence>
<keyword evidence="5" id="KW-0067">ATP-binding</keyword>
<evidence type="ECO:0000259" key="7">
    <source>
        <dbReference type="Pfam" id="PF01137"/>
    </source>
</evidence>
<dbReference type="KEGG" id="flt:Sv326_1142"/>
<comment type="similarity">
    <text evidence="1 5">Belongs to the RNA 3'-terminal cyclase family. Type 1 subfamily.</text>
</comment>
<feature type="domain" description="RNA 3'-terminal phosphate cyclase" evidence="7">
    <location>
        <begin position="9"/>
        <end position="327"/>
    </location>
</feature>
<comment type="subcellular location">
    <subcellularLocation>
        <location evidence="5">Cytoplasm</location>
    </subcellularLocation>
</comment>
<protein>
    <recommendedName>
        <fullName evidence="2 5">RNA 3'-terminal phosphate cyclase</fullName>
        <shortName evidence="5">RNA cyclase</shortName>
        <shortName evidence="5">RNA-3'-phosphate cyclase</shortName>
        <ecNumber evidence="5 6">6.5.1.4</ecNumber>
    </recommendedName>
</protein>
<evidence type="ECO:0000256" key="2">
    <source>
        <dbReference type="ARBA" id="ARBA00021428"/>
    </source>
</evidence>
<keyword evidence="3 5" id="KW-0436">Ligase</keyword>
<dbReference type="InterPro" id="IPR036553">
    <property type="entry name" value="RPTC_insert"/>
</dbReference>
<dbReference type="Pfam" id="PF05189">
    <property type="entry name" value="RTC_insert"/>
    <property type="match status" value="1"/>
</dbReference>
<evidence type="ECO:0000256" key="4">
    <source>
        <dbReference type="ARBA" id="ARBA00022741"/>
    </source>
</evidence>
<evidence type="ECO:0000256" key="1">
    <source>
        <dbReference type="ARBA" id="ARBA00009206"/>
    </source>
</evidence>
<feature type="binding site" evidence="5">
    <location>
        <begin position="284"/>
        <end position="288"/>
    </location>
    <ligand>
        <name>ATP</name>
        <dbReference type="ChEBI" id="CHEBI:30616"/>
    </ligand>
</feature>
<dbReference type="PANTHER" id="PTHR11096">
    <property type="entry name" value="RNA 3' TERMINAL PHOSPHATE CYCLASE"/>
    <property type="match status" value="1"/>
</dbReference>
<dbReference type="EC" id="6.5.1.4" evidence="5 6"/>
<sequence>MIEIKADEMEGGGQILRSSVSLSSVLRIPVKLFNIRAKRTKPGMQAQHLMGVSAAAKMTDAKAEGLAKGSTELLYAPSSTKGGRFNFNVGTAGSSMLVLQTILPLAVYSPSEVQLKITGGTHVAWSPNFHFIKEVFFPALDRMGYSPSSFEMEKAGWYPKGGGVVTFSSKPAGSLKPIKLESPGQLLKITGVSCCSNLPETVAERQAESAKQLLAKNGYEAELERKVLPSSSRGSALTLWAIYENSILGASALGALGKKSEHVGAEAAQNLIKEMKSGAAFDRHIGDQLLIYMALAKGESSITVSELTPHIKTNIWVLEQFTKERFGIEELENRIARITVRGIGLERGSLTA</sequence>
<dbReference type="GO" id="GO:0005524">
    <property type="term" value="F:ATP binding"/>
    <property type="evidence" value="ECO:0007669"/>
    <property type="project" value="UniProtKB-KW"/>
</dbReference>
<dbReference type="Proteomes" id="UP000510821">
    <property type="component" value="Chromosome"/>
</dbReference>
<evidence type="ECO:0000259" key="8">
    <source>
        <dbReference type="Pfam" id="PF05189"/>
    </source>
</evidence>
<evidence type="ECO:0000313" key="10">
    <source>
        <dbReference type="Proteomes" id="UP000510821"/>
    </source>
</evidence>
<dbReference type="EMBL" id="CP058998">
    <property type="protein sequence ID" value="QLJ53317.1"/>
    <property type="molecule type" value="Genomic_DNA"/>
</dbReference>
<dbReference type="PIRSF" id="PIRSF005378">
    <property type="entry name" value="RNA3'_term_phos_cycl_euk"/>
    <property type="match status" value="1"/>
</dbReference>
<dbReference type="HAMAP" id="MF_00200">
    <property type="entry name" value="RTC"/>
    <property type="match status" value="1"/>
</dbReference>
<dbReference type="InterPro" id="IPR013791">
    <property type="entry name" value="RNA3'-term_phos_cycl_insert"/>
</dbReference>
<evidence type="ECO:0000256" key="5">
    <source>
        <dbReference type="HAMAP-Rule" id="MF_00200"/>
    </source>
</evidence>
<feature type="domain" description="RNA 3'-terminal phosphate cyclase insert" evidence="8">
    <location>
        <begin position="182"/>
        <end position="276"/>
    </location>
</feature>
<evidence type="ECO:0000256" key="6">
    <source>
        <dbReference type="NCBIfam" id="TIGR03399"/>
    </source>
</evidence>
<comment type="function">
    <text evidence="5">Catalyzes the conversion of 3'-phosphate to a 2',3'-cyclic phosphodiester at the end of RNA. The mechanism of action of the enzyme occurs in 3 steps: (A) adenylation of the enzyme by ATP; (B) transfer of adenylate to an RNA-N3'P to produce RNA-N3'PP5'A; (C) and attack of the adjacent 2'-hydroxyl on the 3'-phosphorus in the diester linkage to produce the cyclic end product. The biological role of this enzyme is unknown but it is likely to function in some aspects of cellular RNA processing.</text>
</comment>
<keyword evidence="5" id="KW-0963">Cytoplasm</keyword>
<dbReference type="AlphaFoldDB" id="A0A7D6BAW4"/>
<proteinExistence type="inferred from homology"/>
<dbReference type="GO" id="GO:0003963">
    <property type="term" value="F:RNA-3'-phosphate cyclase activity"/>
    <property type="evidence" value="ECO:0007669"/>
    <property type="project" value="UniProtKB-UniRule"/>
</dbReference>
<organism evidence="9 10">
    <name type="scientific">Fermentimicrarchaeum limneticum</name>
    <dbReference type="NCBI Taxonomy" id="2795018"/>
    <lineage>
        <taxon>Archaea</taxon>
        <taxon>Candidatus Micrarchaeota</taxon>
        <taxon>Candidatus Fermentimicrarchaeales</taxon>
        <taxon>Candidatus Fermentimicrarchaeaceae</taxon>
        <taxon>Candidatus Fermentimicrarchaeum</taxon>
    </lineage>
</organism>
<name>A0A7D6BAW4_FERL1</name>
<evidence type="ECO:0000313" key="9">
    <source>
        <dbReference type="EMBL" id="QLJ53317.1"/>
    </source>
</evidence>
<gene>
    <name evidence="5" type="primary">rtcA</name>
    <name evidence="9" type="ORF">Sv326_1142</name>
</gene>
<dbReference type="InterPro" id="IPR017770">
    <property type="entry name" value="RNA3'_term_phos_cyc_type_1"/>
</dbReference>
<keyword evidence="4 5" id="KW-0547">Nucleotide-binding</keyword>
<dbReference type="Pfam" id="PF01137">
    <property type="entry name" value="RTC"/>
    <property type="match status" value="1"/>
</dbReference>
<dbReference type="GO" id="GO:0005737">
    <property type="term" value="C:cytoplasm"/>
    <property type="evidence" value="ECO:0007669"/>
    <property type="project" value="UniProtKB-SubCell"/>
</dbReference>
<dbReference type="InterPro" id="IPR000228">
    <property type="entry name" value="RNA3'_term_phos_cyc"/>
</dbReference>
<dbReference type="GO" id="GO:0006396">
    <property type="term" value="P:RNA processing"/>
    <property type="evidence" value="ECO:0007669"/>
    <property type="project" value="UniProtKB-UniRule"/>
</dbReference>
<dbReference type="SUPFAM" id="SSF55205">
    <property type="entry name" value="EPT/RTPC-like"/>
    <property type="match status" value="2"/>
</dbReference>
<reference evidence="10" key="1">
    <citation type="submission" date="2020-07" db="EMBL/GenBank/DDBJ databases">
        <title>Metabolic diversity and evolutionary history of the archaeal phylum ###Micrarchaeota### uncovered from a freshwater lake metagenome.</title>
        <authorList>
            <person name="Kadnikov V.V."/>
            <person name="Savvichev A.S."/>
            <person name="Mardanov A.V."/>
            <person name="Beletsky A.V."/>
            <person name="Chupakov A.V."/>
            <person name="Kokryatskaya N.M."/>
            <person name="Pimenov N.V."/>
            <person name="Ravin N.V."/>
        </authorList>
    </citation>
    <scope>NUCLEOTIDE SEQUENCE [LARGE SCALE GENOMIC DNA]</scope>
</reference>
<dbReference type="SUPFAM" id="SSF52913">
    <property type="entry name" value="RNA 3'-terminal phosphate cyclase, RPTC, insert domain"/>
    <property type="match status" value="1"/>
</dbReference>
<dbReference type="InterPro" id="IPR037136">
    <property type="entry name" value="RNA3'_phos_cyclase_dom_sf"/>
</dbReference>
<dbReference type="InterPro" id="IPR023797">
    <property type="entry name" value="RNA3'_phos_cyclase_dom"/>
</dbReference>
<dbReference type="Gene3D" id="3.65.10.20">
    <property type="entry name" value="RNA 3'-terminal phosphate cyclase domain"/>
    <property type="match status" value="1"/>
</dbReference>
<comment type="catalytic activity">
    <reaction evidence="5">
        <text>a 3'-end 3'-phospho-ribonucleotide-RNA + ATP = a 3'-end 2',3'-cyclophospho-ribonucleotide-RNA + AMP + diphosphate</text>
        <dbReference type="Rhea" id="RHEA:23976"/>
        <dbReference type="Rhea" id="RHEA-COMP:10463"/>
        <dbReference type="Rhea" id="RHEA-COMP:10464"/>
        <dbReference type="ChEBI" id="CHEBI:30616"/>
        <dbReference type="ChEBI" id="CHEBI:33019"/>
        <dbReference type="ChEBI" id="CHEBI:83062"/>
        <dbReference type="ChEBI" id="CHEBI:83064"/>
        <dbReference type="ChEBI" id="CHEBI:456215"/>
        <dbReference type="EC" id="6.5.1.4"/>
    </reaction>
</comment>
<dbReference type="InterPro" id="IPR013792">
    <property type="entry name" value="RNA3'P_cycl/enolpyr_Trfase_a/b"/>
</dbReference>
<dbReference type="Gene3D" id="3.30.360.20">
    <property type="entry name" value="RNA 3'-terminal phosphate cyclase, insert domain"/>
    <property type="match status" value="1"/>
</dbReference>